<dbReference type="SUPFAM" id="SSF54427">
    <property type="entry name" value="NTF2-like"/>
    <property type="match status" value="1"/>
</dbReference>
<dbReference type="Proteomes" id="UP000275024">
    <property type="component" value="Unassembled WGS sequence"/>
</dbReference>
<comment type="caution">
    <text evidence="1">The sequence shown here is derived from an EMBL/GenBank/DDBJ whole genome shotgun (WGS) entry which is preliminary data.</text>
</comment>
<evidence type="ECO:0008006" key="5">
    <source>
        <dbReference type="Google" id="ProtNLM"/>
    </source>
</evidence>
<sequence length="126" mass="13932">MFPMTEPLGPAEVVEAINGARRVGDFDAALAYIAVESLDQGERVTREDWRRKWEAMRSGVEGLEITTEGSVVSGDWVANRYTVRGAHTGDFFGQAPTGRDFAITGMDMVRVRDGQLVEHWMVAEGL</sequence>
<evidence type="ECO:0000313" key="3">
    <source>
        <dbReference type="Proteomes" id="UP000268652"/>
    </source>
</evidence>
<name>A0A3A9VTF6_9ACTN</name>
<keyword evidence="3" id="KW-1185">Reference proteome</keyword>
<reference evidence="3 4" key="1">
    <citation type="submission" date="2018-09" db="EMBL/GenBank/DDBJ databases">
        <title>Streptomyces sp. nov. DS1-2, an endophytic actinomycete isolated from roots of Dendrobium scabrilingue.</title>
        <authorList>
            <person name="Kuncharoen N."/>
            <person name="Kudo T."/>
            <person name="Ohkuma M."/>
            <person name="Yuki M."/>
            <person name="Tanasupawat S."/>
        </authorList>
    </citation>
    <scope>NUCLEOTIDE SEQUENCE [LARGE SCALE GENOMIC DNA]</scope>
    <source>
        <strain evidence="1 4">AZ1-7</strain>
        <strain evidence="2 3">DS1-2</strain>
    </source>
</reference>
<dbReference type="AlphaFoldDB" id="A0A3A9VTF6"/>
<dbReference type="PANTHER" id="PTHR38436">
    <property type="entry name" value="POLYKETIDE CYCLASE SNOAL-LIKE DOMAIN"/>
    <property type="match status" value="1"/>
</dbReference>
<evidence type="ECO:0000313" key="4">
    <source>
        <dbReference type="Proteomes" id="UP000275024"/>
    </source>
</evidence>
<dbReference type="EMBL" id="RBDX01000040">
    <property type="protein sequence ID" value="RKN04059.1"/>
    <property type="molecule type" value="Genomic_DNA"/>
</dbReference>
<dbReference type="Proteomes" id="UP000268652">
    <property type="component" value="Unassembled WGS sequence"/>
</dbReference>
<dbReference type="InterPro" id="IPR032710">
    <property type="entry name" value="NTF2-like_dom_sf"/>
</dbReference>
<gene>
    <name evidence="2" type="ORF">D7318_29500</name>
    <name evidence="1" type="ORF">D7319_29475</name>
</gene>
<organism evidence="1 4">
    <name type="scientific">Streptomyces radicis</name>
    <dbReference type="NCBI Taxonomy" id="1750517"/>
    <lineage>
        <taxon>Bacteria</taxon>
        <taxon>Bacillati</taxon>
        <taxon>Actinomycetota</taxon>
        <taxon>Actinomycetes</taxon>
        <taxon>Kitasatosporales</taxon>
        <taxon>Streptomycetaceae</taxon>
        <taxon>Streptomyces</taxon>
    </lineage>
</organism>
<dbReference type="GO" id="GO:0030638">
    <property type="term" value="P:polyketide metabolic process"/>
    <property type="evidence" value="ECO:0007669"/>
    <property type="project" value="InterPro"/>
</dbReference>
<dbReference type="PANTHER" id="PTHR38436:SF1">
    <property type="entry name" value="ESTER CYCLASE"/>
    <property type="match status" value="1"/>
</dbReference>
<accession>A0A3A9VTF6</accession>
<evidence type="ECO:0000313" key="1">
    <source>
        <dbReference type="EMBL" id="RKN04059.1"/>
    </source>
</evidence>
<dbReference type="Gene3D" id="3.10.450.50">
    <property type="match status" value="1"/>
</dbReference>
<dbReference type="InterPro" id="IPR009959">
    <property type="entry name" value="Cyclase_SnoaL-like"/>
</dbReference>
<protein>
    <recommendedName>
        <fullName evidence="5">Ester cyclase</fullName>
    </recommendedName>
</protein>
<dbReference type="Pfam" id="PF07366">
    <property type="entry name" value="SnoaL"/>
    <property type="match status" value="1"/>
</dbReference>
<evidence type="ECO:0000313" key="2">
    <source>
        <dbReference type="EMBL" id="RKN14460.1"/>
    </source>
</evidence>
<dbReference type="EMBL" id="RBDY01000039">
    <property type="protein sequence ID" value="RKN14460.1"/>
    <property type="molecule type" value="Genomic_DNA"/>
</dbReference>
<proteinExistence type="predicted"/>